<dbReference type="EMBL" id="FAXA01000378">
    <property type="protein sequence ID" value="CUV03220.1"/>
    <property type="molecule type" value="Genomic_DNA"/>
</dbReference>
<sequence length="71" mass="7686">MERMQEELADPSGKQQVDSVVSENFGGNYTLRLTMLDDKGENSNGPSSSQSSPLVRVALGMGARIIEEVVE</sequence>
<accession>A0A160VEL5</accession>
<dbReference type="GO" id="GO:0003887">
    <property type="term" value="F:DNA-directed DNA polymerase activity"/>
    <property type="evidence" value="ECO:0007669"/>
    <property type="project" value="UniProtKB-EC"/>
</dbReference>
<organism evidence="1">
    <name type="scientific">hydrothermal vent metagenome</name>
    <dbReference type="NCBI Taxonomy" id="652676"/>
    <lineage>
        <taxon>unclassified sequences</taxon>
        <taxon>metagenomes</taxon>
        <taxon>ecological metagenomes</taxon>
    </lineage>
</organism>
<protein>
    <submittedName>
        <fullName evidence="1">DNA polymerase III subunits gamma and tau</fullName>
        <ecNumber evidence="1">2.7.7.7</ecNumber>
    </submittedName>
</protein>
<reference evidence="1" key="1">
    <citation type="submission" date="2015-10" db="EMBL/GenBank/DDBJ databases">
        <authorList>
            <person name="Gilbert D.G."/>
        </authorList>
    </citation>
    <scope>NUCLEOTIDE SEQUENCE</scope>
</reference>
<name>A0A160VEL5_9ZZZZ</name>
<proteinExistence type="predicted"/>
<keyword evidence="1" id="KW-0548">Nucleotidyltransferase</keyword>
<gene>
    <name evidence="1" type="ORF">MGWOODY_Clf267</name>
</gene>
<keyword evidence="1" id="KW-0808">Transferase</keyword>
<dbReference type="AlphaFoldDB" id="A0A160VEL5"/>
<dbReference type="EC" id="2.7.7.7" evidence="1"/>
<evidence type="ECO:0000313" key="1">
    <source>
        <dbReference type="EMBL" id="CUV03220.1"/>
    </source>
</evidence>